<protein>
    <submittedName>
        <fullName evidence="1">Glycoside hydrolase family 2 TIM barrel-domain containing protein</fullName>
    </submittedName>
</protein>
<organism evidence="1 2">
    <name type="scientific">Saccharibacillus sacchari</name>
    <dbReference type="NCBI Taxonomy" id="456493"/>
    <lineage>
        <taxon>Bacteria</taxon>
        <taxon>Bacillati</taxon>
        <taxon>Bacillota</taxon>
        <taxon>Bacilli</taxon>
        <taxon>Bacillales</taxon>
        <taxon>Paenibacillaceae</taxon>
        <taxon>Saccharibacillus</taxon>
    </lineage>
</organism>
<accession>A0ACC6PE32</accession>
<comment type="caution">
    <text evidence="1">The sequence shown here is derived from an EMBL/GenBank/DDBJ whole genome shotgun (WGS) entry which is preliminary data.</text>
</comment>
<keyword evidence="1" id="KW-0378">Hydrolase</keyword>
<dbReference type="Proteomes" id="UP001380953">
    <property type="component" value="Unassembled WGS sequence"/>
</dbReference>
<sequence>MKRKTERTMPETEQGAEKRTEKGLRKRSGKQAFRDALCLNGEWDFMPLYDRPQELSLPKSAAYEKRKVSVPSSWRGSYESRPGYTFGRIEAYGFELFAPYGYPPEWDRAEAGLLRRSFVVPQEWEDRRILLRLDGVMQQAAVYVNGQKLAVWRDGYLPLRLDLTSLVRPGETCELQVICANFDKTAIASGAVKSTGLTGSWFGYLARGLWQDVWLESIPHAAVESVSVRTSVRENRLEIDASVGGSAELRLAGRLSVGESAGLPSADTLSVRLNVRRADRPDKAPVLTAEIGLGARLGDESGIGSGIDSGTELEKDSVIEFGRASGMYSVIKSGVDSGIDSKTKAEIKTDTFYSCCANDASSYGFSRTERGGGSEEERESRLCENEWRPPIGTARFRLDWRDAELWSPDSPVLYTAELELLHDGIAVDRIVETFGFREFWIDGPTFMLNGIPLSLRGDSWHFQGPTQQTEAYVRAWYGMCREVGVNCIRLHAEPYPEYFLRIADEMGMLIIGETAIYGSGKSMAADHPDYIRNALDHVQRLVRRDRNHPSVVMWSVENEMRWVDGRDAFKRQIPALMENMRRLDPTRPIVAEGDNRLLPKALTEAESRHYNIDGTIAQWDRSVPLTFGEHGSWWYICPQNASVYAGLKAYRHTNEAVKGLAEKERLFVEYARRQGVSGISTFNFAHYFMRAMPEQNILLEWADPTAPGVKPAYIPAYSLTLNNGLLPPEYPLYRPNPAFAVMREAFRPAALIAAQYDRCFFDDAPIVRSFDVYNDTLVARDVTVEFAVAQGGRELRRERLEFRQLPAEKKVAAFEWRPEPVGSVAEDAKTEYVATDSKERAVAKELNATELKEEAIELTAVLYHDGRNVHEVRKTYRLFSAVLKSSPLNLRSSCLYVGGEDDYALLRSLVPGCRRISASGIGEQDAAALLVVGSSIRDEDGAIERGIGTFAARGGRVLLLEQESFSIGLLTLSRRDFIRAHAASYDHPILDGFGDDDLMFWEPELREAGPVPLCTAAYEKPAAGDYRLLLESSAGDFGDGGDLWTPLLEYRGGGGYLLANQLGLTSRFARVPQACVLLRRLLAHADRAESAALADARPQGTAAGSAAARFLGAPDGAGARLLAALRLPHRPLRGSREAAHAVSASPPQPPDPALLLIEPDELLRSGVPEAARAFAEAGGAVVVLPCLPKHGEALARLLGRRVGIAAREAYQLEADYAYPLAAGLSPADLFGLDKVHHSPRDVENLPLGLHRIEADGGRPICVSVEGTAWKDYFVHKHTAEHSRLALVELNRDRAQPPGTFVAEFPVGAGRIICSQIILRPELDKNVRLYARLLANLGAAFDDDLWSSVKSDAQHAIESMMALPCEPYQDEQAMRAYYTDPDFSLNNLGEGLYGWMKKKERHPQDGTMRIADSAGGLWFLSAFVELPAVQLRDSTPRSVRFRTSGNPASVELWLNGRPLESPLFRSQLRPGLNRLIAIVRGGAEDIRLAVFVEHPDGTPMNDLRYNMTIDEVTPK</sequence>
<name>A0ACC6PE32_9BACL</name>
<keyword evidence="2" id="KW-1185">Reference proteome</keyword>
<evidence type="ECO:0000313" key="1">
    <source>
        <dbReference type="EMBL" id="MEJ8305043.1"/>
    </source>
</evidence>
<dbReference type="EMBL" id="JBBKAR010000037">
    <property type="protein sequence ID" value="MEJ8305043.1"/>
    <property type="molecule type" value="Genomic_DNA"/>
</dbReference>
<proteinExistence type="predicted"/>
<reference evidence="1" key="1">
    <citation type="submission" date="2024-03" db="EMBL/GenBank/DDBJ databases">
        <title>Whole genome sequecning of epiphytes from Marcgravia umbellata leaves.</title>
        <authorList>
            <person name="Kumar G."/>
            <person name="Savka M.A."/>
        </authorList>
    </citation>
    <scope>NUCLEOTIDE SEQUENCE</scope>
    <source>
        <strain evidence="1">RIT_BL5</strain>
    </source>
</reference>
<gene>
    <name evidence="1" type="ORF">WKI47_14145</name>
</gene>
<evidence type="ECO:0000313" key="2">
    <source>
        <dbReference type="Proteomes" id="UP001380953"/>
    </source>
</evidence>